<organism evidence="8 9">
    <name type="scientific">Paenactinomyces guangxiensis</name>
    <dbReference type="NCBI Taxonomy" id="1490290"/>
    <lineage>
        <taxon>Bacteria</taxon>
        <taxon>Bacillati</taxon>
        <taxon>Bacillota</taxon>
        <taxon>Bacilli</taxon>
        <taxon>Bacillales</taxon>
        <taxon>Thermoactinomycetaceae</taxon>
        <taxon>Paenactinomyces</taxon>
    </lineage>
</organism>
<evidence type="ECO:0000256" key="2">
    <source>
        <dbReference type="ARBA" id="ARBA00022475"/>
    </source>
</evidence>
<feature type="transmembrane region" description="Helical" evidence="6">
    <location>
        <begin position="297"/>
        <end position="324"/>
    </location>
</feature>
<feature type="transmembrane region" description="Helical" evidence="6">
    <location>
        <begin position="413"/>
        <end position="434"/>
    </location>
</feature>
<dbReference type="GO" id="GO:0030420">
    <property type="term" value="P:establishment of competence for transformation"/>
    <property type="evidence" value="ECO:0007669"/>
    <property type="project" value="InterPro"/>
</dbReference>
<reference evidence="8 9" key="1">
    <citation type="submission" date="2020-07" db="EMBL/GenBank/DDBJ databases">
        <authorList>
            <person name="Feng H."/>
        </authorList>
    </citation>
    <scope>NUCLEOTIDE SEQUENCE [LARGE SCALE GENOMIC DNA]</scope>
    <source>
        <strain evidence="9">s-10</strain>
    </source>
</reference>
<keyword evidence="3 6" id="KW-0812">Transmembrane</keyword>
<dbReference type="AlphaFoldDB" id="A0A7W2A719"/>
<dbReference type="InterPro" id="IPR001279">
    <property type="entry name" value="Metallo-B-lactamas"/>
</dbReference>
<dbReference type="Pfam" id="PF00753">
    <property type="entry name" value="Lactamase_B"/>
    <property type="match status" value="1"/>
</dbReference>
<dbReference type="NCBIfam" id="TIGR00360">
    <property type="entry name" value="ComEC_N-term"/>
    <property type="match status" value="1"/>
</dbReference>
<evidence type="ECO:0000256" key="5">
    <source>
        <dbReference type="ARBA" id="ARBA00023136"/>
    </source>
</evidence>
<dbReference type="InterPro" id="IPR025405">
    <property type="entry name" value="DUF4131"/>
</dbReference>
<dbReference type="NCBIfam" id="TIGR00361">
    <property type="entry name" value="ComEC_Rec2"/>
    <property type="match status" value="1"/>
</dbReference>
<dbReference type="RefSeq" id="WP_181750310.1">
    <property type="nucleotide sequence ID" value="NZ_JACEIQ010000001.1"/>
</dbReference>
<protein>
    <submittedName>
        <fullName evidence="8">DNA internalization-related competence protein ComEC/Rec2</fullName>
    </submittedName>
</protein>
<feature type="domain" description="Metallo-beta-lactamase" evidence="7">
    <location>
        <begin position="542"/>
        <end position="756"/>
    </location>
</feature>
<feature type="transmembrane region" description="Helical" evidence="6">
    <location>
        <begin position="446"/>
        <end position="468"/>
    </location>
</feature>
<evidence type="ECO:0000259" key="7">
    <source>
        <dbReference type="SMART" id="SM00849"/>
    </source>
</evidence>
<evidence type="ECO:0000313" key="9">
    <source>
        <dbReference type="Proteomes" id="UP000535491"/>
    </source>
</evidence>
<evidence type="ECO:0000256" key="1">
    <source>
        <dbReference type="ARBA" id="ARBA00004651"/>
    </source>
</evidence>
<dbReference type="EMBL" id="JACEIQ010000001">
    <property type="protein sequence ID" value="MBA4493100.1"/>
    <property type="molecule type" value="Genomic_DNA"/>
</dbReference>
<feature type="transmembrane region" description="Helical" evidence="6">
    <location>
        <begin position="379"/>
        <end position="401"/>
    </location>
</feature>
<dbReference type="PANTHER" id="PTHR30619">
    <property type="entry name" value="DNA INTERNALIZATION/COMPETENCE PROTEIN COMEC/REC2"/>
    <property type="match status" value="1"/>
</dbReference>
<evidence type="ECO:0000256" key="4">
    <source>
        <dbReference type="ARBA" id="ARBA00022989"/>
    </source>
</evidence>
<gene>
    <name evidence="8" type="ORF">H1191_02070</name>
</gene>
<dbReference type="SUPFAM" id="SSF56281">
    <property type="entry name" value="Metallo-hydrolase/oxidoreductase"/>
    <property type="match status" value="1"/>
</dbReference>
<dbReference type="Pfam" id="PF03772">
    <property type="entry name" value="Competence"/>
    <property type="match status" value="1"/>
</dbReference>
<feature type="transmembrane region" description="Helical" evidence="6">
    <location>
        <begin position="28"/>
        <end position="45"/>
    </location>
</feature>
<dbReference type="Proteomes" id="UP000535491">
    <property type="component" value="Unassembled WGS sequence"/>
</dbReference>
<proteinExistence type="predicted"/>
<feature type="transmembrane region" description="Helical" evidence="6">
    <location>
        <begin position="480"/>
        <end position="497"/>
    </location>
</feature>
<name>A0A7W2A719_9BACL</name>
<evidence type="ECO:0000256" key="6">
    <source>
        <dbReference type="SAM" id="Phobius"/>
    </source>
</evidence>
<feature type="transmembrane region" description="Helical" evidence="6">
    <location>
        <begin position="51"/>
        <end position="69"/>
    </location>
</feature>
<dbReference type="InterPro" id="IPR004797">
    <property type="entry name" value="Competence_ComEC/Rec2"/>
</dbReference>
<dbReference type="PANTHER" id="PTHR30619:SF1">
    <property type="entry name" value="RECOMBINATION PROTEIN 2"/>
    <property type="match status" value="1"/>
</dbReference>
<evidence type="ECO:0000256" key="3">
    <source>
        <dbReference type="ARBA" id="ARBA00022692"/>
    </source>
</evidence>
<evidence type="ECO:0000313" key="8">
    <source>
        <dbReference type="EMBL" id="MBA4493100.1"/>
    </source>
</evidence>
<feature type="transmembrane region" description="Helical" evidence="6">
    <location>
        <begin position="356"/>
        <end position="372"/>
    </location>
</feature>
<accession>A0A7W2A719</accession>
<comment type="caution">
    <text evidence="8">The sequence shown here is derived from an EMBL/GenBank/DDBJ whole genome shotgun (WGS) entry which is preliminary data.</text>
</comment>
<dbReference type="Gene3D" id="3.60.15.10">
    <property type="entry name" value="Ribonuclease Z/Hydroxyacylglutathione hydrolase-like"/>
    <property type="match status" value="1"/>
</dbReference>
<feature type="transmembrane region" description="Helical" evidence="6">
    <location>
        <begin position="255"/>
        <end position="277"/>
    </location>
</feature>
<dbReference type="InterPro" id="IPR036866">
    <property type="entry name" value="RibonucZ/Hydroxyglut_hydro"/>
</dbReference>
<dbReference type="Pfam" id="PF13567">
    <property type="entry name" value="DUF4131"/>
    <property type="match status" value="1"/>
</dbReference>
<keyword evidence="9" id="KW-1185">Reference proteome</keyword>
<dbReference type="InterPro" id="IPR052159">
    <property type="entry name" value="Competence_DNA_uptake"/>
</dbReference>
<dbReference type="InterPro" id="IPR035681">
    <property type="entry name" value="ComA-like_MBL"/>
</dbReference>
<feature type="transmembrane region" description="Helical" evidence="6">
    <location>
        <begin position="509"/>
        <end position="528"/>
    </location>
</feature>
<dbReference type="SMART" id="SM00849">
    <property type="entry name" value="Lactamase_B"/>
    <property type="match status" value="1"/>
</dbReference>
<keyword evidence="2" id="KW-1003">Cell membrane</keyword>
<feature type="transmembrane region" description="Helical" evidence="6">
    <location>
        <begin position="6"/>
        <end position="23"/>
    </location>
</feature>
<dbReference type="GO" id="GO:0005886">
    <property type="term" value="C:plasma membrane"/>
    <property type="evidence" value="ECO:0007669"/>
    <property type="project" value="UniProtKB-SubCell"/>
</dbReference>
<comment type="subcellular location">
    <subcellularLocation>
        <location evidence="1">Cell membrane</location>
        <topology evidence="1">Multi-pass membrane protein</topology>
    </subcellularLocation>
</comment>
<sequence>MKRPLVLLSLGWITGSLLCYGWWKSVGFYLCMAMGVAVVGGWLFYQYRKGLLITLFLLGWAIGAARMAYVDIHNHSVLKQIAGSREEWNAVLAGEICSRPQVDGDRLLFELKVQNLRSGSTVRSIPDEIIKVTVVLKSKEEWEKAHQFQRFWKVEMPLALKTPSPPRNPGAFDYRAYLYRQQIHWLGINQSFGQIKIVSDRPHLFVWMDELRNRLGVQIENIYSPEHAGLIRGMLLGERNEVDPDLEADYSALGIVHLLSISGLHVGVIVACLYFILKRAGLTREKAALFVMLSLPFYVLLTGAGAPVVRSAVMAGLAMLAVLLNRWKDTLSFLAFSLLIQLWVNPYQMVEAGFQLSYLVTAALIICVKPLAQKLPFPWIWLNQGVAVTLVAQVVSFPVLIRHFHEFSFISWLANLLFVPVTSSLVIPLSMLALGVSLVKESWGSLLAELASLLLDLIHTGVYLLLQLPWVHANWVPPSFVWILFYGMVSVYLWISWTGDLIDSARHRVIAGLCFTSLIVAAHQMPAWDREQATITFLDVGQGDCTVIETMKGKVILVDGGGIPAFPRESWQKRSDPFEVGKKVLVPYLKYRGIRRIDELVLTHGDLDHIGGLQAVAERFPVGRVIRNPHPPRSLVEGKLLQTLVKKGTPVYTVSPGSTREIEPGVKWQFLHPDRKNLGSKDRSNDDSVVFLLSVYHYRVMMTGDLEHTGEKKILSAWDLPEVHLLKVAHHGSRTSTQEEWLQALRPRQAVISAGTGNRYGHPSPEIIQRLQSYGVRIWRTDLHGAVTVQIGQDRTAIKTMLPHAD</sequence>
<keyword evidence="4 6" id="KW-1133">Transmembrane helix</keyword>
<dbReference type="InterPro" id="IPR004477">
    <property type="entry name" value="ComEC_N"/>
</dbReference>
<keyword evidence="5 6" id="KW-0472">Membrane</keyword>
<dbReference type="CDD" id="cd07731">
    <property type="entry name" value="ComA-like_MBL-fold"/>
    <property type="match status" value="1"/>
</dbReference>